<dbReference type="Proteomes" id="UP000270342">
    <property type="component" value="Unassembled WGS sequence"/>
</dbReference>
<keyword evidence="2" id="KW-1185">Reference proteome</keyword>
<gene>
    <name evidence="1" type="ORF">D7S86_23820</name>
</gene>
<comment type="caution">
    <text evidence="1">The sequence shown here is derived from an EMBL/GenBank/DDBJ whole genome shotgun (WGS) entry which is preliminary data.</text>
</comment>
<evidence type="ECO:0000313" key="2">
    <source>
        <dbReference type="Proteomes" id="UP000270342"/>
    </source>
</evidence>
<sequence length="532" mass="54642">MARSVYNSSLVVNGALPYNGNETTPAVSTVTAVSPGTFPNVFTNDANDADFGVTTDMYLDQWTPTGTSASQSLNVTATAAAASVPENFTVSFASQSGMGLNVSQDGKSLVFMGYNSPINQLDVSNSNTPDVVDPTNPDFQTATYRTVAQLNFSTGALSFTHTDAYSGDDARSATLANGMFYMVGAAGNSGSSPNPTYGEYDILSMDTGLQSIAPGSTCAYTQVIGTFYSGNSSTYAPAATGTCAMGVITDALSATTYAKKTSMGGNQFGFSLANLTGQTFDKSSKDDNFRGMFVDAKGTMYVSKDSGSNGVDTVYQVGSTGALANGATLAQNTAISIVPGFPTSTMTAGDTETSFPNPWTLATGVGFPSSMWVPSNNTNLMFVADEGDYGDSGTVAYAPNGSGGLWVYLNQAGTWSPIAHLTAGLNLGVAYTVTDAVGTYGTVGAIYTTTPEGLRHVTGRINSDGSYTLYATTSTIGNSTSTAFDAGADSNQLVKITVNVSGSTVTTNGFSVMETAPFGQVLRGVAVVPSGS</sequence>
<evidence type="ECO:0000313" key="1">
    <source>
        <dbReference type="EMBL" id="RKP47168.1"/>
    </source>
</evidence>
<proteinExistence type="predicted"/>
<reference evidence="1 2" key="1">
    <citation type="submission" date="2018-10" db="EMBL/GenBank/DDBJ databases">
        <title>Robbsia sp. DHC34, isolated from soil.</title>
        <authorList>
            <person name="Gao Z.-H."/>
            <person name="Qiu L.-H."/>
        </authorList>
    </citation>
    <scope>NUCLEOTIDE SEQUENCE [LARGE SCALE GENOMIC DNA]</scope>
    <source>
        <strain evidence="1 2">DHC34</strain>
    </source>
</reference>
<protein>
    <submittedName>
        <fullName evidence="1">Uncharacterized protein</fullName>
    </submittedName>
</protein>
<dbReference type="AlphaFoldDB" id="A0A494X9H3"/>
<name>A0A494X9H3_9BURK</name>
<organism evidence="1 2">
    <name type="scientific">Pararobbsia silviterrae</name>
    <dbReference type="NCBI Taxonomy" id="1792498"/>
    <lineage>
        <taxon>Bacteria</taxon>
        <taxon>Pseudomonadati</taxon>
        <taxon>Pseudomonadota</taxon>
        <taxon>Betaproteobacteria</taxon>
        <taxon>Burkholderiales</taxon>
        <taxon>Burkholderiaceae</taxon>
        <taxon>Pararobbsia</taxon>
    </lineage>
</organism>
<dbReference type="EMBL" id="RBZU01000013">
    <property type="protein sequence ID" value="RKP47168.1"/>
    <property type="molecule type" value="Genomic_DNA"/>
</dbReference>
<accession>A0A494X9H3</accession>